<name>A0A2R6WXQ1_MARPO</name>
<organism evidence="1 2">
    <name type="scientific">Marchantia polymorpha</name>
    <name type="common">Common liverwort</name>
    <name type="synonym">Marchantia aquatica</name>
    <dbReference type="NCBI Taxonomy" id="3197"/>
    <lineage>
        <taxon>Eukaryota</taxon>
        <taxon>Viridiplantae</taxon>
        <taxon>Streptophyta</taxon>
        <taxon>Embryophyta</taxon>
        <taxon>Marchantiophyta</taxon>
        <taxon>Marchantiopsida</taxon>
        <taxon>Marchantiidae</taxon>
        <taxon>Marchantiales</taxon>
        <taxon>Marchantiaceae</taxon>
        <taxon>Marchantia</taxon>
    </lineage>
</organism>
<proteinExistence type="predicted"/>
<dbReference type="Proteomes" id="UP000244005">
    <property type="component" value="Unassembled WGS sequence"/>
</dbReference>
<keyword evidence="2" id="KW-1185">Reference proteome</keyword>
<dbReference type="Gramene" id="Mp3g12870.1">
    <property type="protein sequence ID" value="Mp3g12870.1.cds"/>
    <property type="gene ID" value="Mp3g12870"/>
</dbReference>
<reference evidence="2" key="1">
    <citation type="journal article" date="2017" name="Cell">
        <title>Insights into land plant evolution garnered from the Marchantia polymorpha genome.</title>
        <authorList>
            <person name="Bowman J.L."/>
            <person name="Kohchi T."/>
            <person name="Yamato K.T."/>
            <person name="Jenkins J."/>
            <person name="Shu S."/>
            <person name="Ishizaki K."/>
            <person name="Yamaoka S."/>
            <person name="Nishihama R."/>
            <person name="Nakamura Y."/>
            <person name="Berger F."/>
            <person name="Adam C."/>
            <person name="Aki S.S."/>
            <person name="Althoff F."/>
            <person name="Araki T."/>
            <person name="Arteaga-Vazquez M.A."/>
            <person name="Balasubrmanian S."/>
            <person name="Barry K."/>
            <person name="Bauer D."/>
            <person name="Boehm C.R."/>
            <person name="Briginshaw L."/>
            <person name="Caballero-Perez J."/>
            <person name="Catarino B."/>
            <person name="Chen F."/>
            <person name="Chiyoda S."/>
            <person name="Chovatia M."/>
            <person name="Davies K.M."/>
            <person name="Delmans M."/>
            <person name="Demura T."/>
            <person name="Dierschke T."/>
            <person name="Dolan L."/>
            <person name="Dorantes-Acosta A.E."/>
            <person name="Eklund D.M."/>
            <person name="Florent S.N."/>
            <person name="Flores-Sandoval E."/>
            <person name="Fujiyama A."/>
            <person name="Fukuzawa H."/>
            <person name="Galik B."/>
            <person name="Grimanelli D."/>
            <person name="Grimwood J."/>
            <person name="Grossniklaus U."/>
            <person name="Hamada T."/>
            <person name="Haseloff J."/>
            <person name="Hetherington A.J."/>
            <person name="Higo A."/>
            <person name="Hirakawa Y."/>
            <person name="Hundley H.N."/>
            <person name="Ikeda Y."/>
            <person name="Inoue K."/>
            <person name="Inoue S.I."/>
            <person name="Ishida S."/>
            <person name="Jia Q."/>
            <person name="Kakita M."/>
            <person name="Kanazawa T."/>
            <person name="Kawai Y."/>
            <person name="Kawashima T."/>
            <person name="Kennedy M."/>
            <person name="Kinose K."/>
            <person name="Kinoshita T."/>
            <person name="Kohara Y."/>
            <person name="Koide E."/>
            <person name="Komatsu K."/>
            <person name="Kopischke S."/>
            <person name="Kubo M."/>
            <person name="Kyozuka J."/>
            <person name="Lagercrantz U."/>
            <person name="Lin S.S."/>
            <person name="Lindquist E."/>
            <person name="Lipzen A.M."/>
            <person name="Lu C.W."/>
            <person name="De Luna E."/>
            <person name="Martienssen R.A."/>
            <person name="Minamino N."/>
            <person name="Mizutani M."/>
            <person name="Mizutani M."/>
            <person name="Mochizuki N."/>
            <person name="Monte I."/>
            <person name="Mosher R."/>
            <person name="Nagasaki H."/>
            <person name="Nakagami H."/>
            <person name="Naramoto S."/>
            <person name="Nishitani K."/>
            <person name="Ohtani M."/>
            <person name="Okamoto T."/>
            <person name="Okumura M."/>
            <person name="Phillips J."/>
            <person name="Pollak B."/>
            <person name="Reinders A."/>
            <person name="Rovekamp M."/>
            <person name="Sano R."/>
            <person name="Sawa S."/>
            <person name="Schmid M.W."/>
            <person name="Shirakawa M."/>
            <person name="Solano R."/>
            <person name="Spunde A."/>
            <person name="Suetsugu N."/>
            <person name="Sugano S."/>
            <person name="Sugiyama A."/>
            <person name="Sun R."/>
            <person name="Suzuki Y."/>
            <person name="Takenaka M."/>
            <person name="Takezawa D."/>
            <person name="Tomogane H."/>
            <person name="Tsuzuki M."/>
            <person name="Ueda T."/>
            <person name="Umeda M."/>
            <person name="Ward J.M."/>
            <person name="Watanabe Y."/>
            <person name="Yazaki K."/>
            <person name="Yokoyama R."/>
            <person name="Yoshitake Y."/>
            <person name="Yotsui I."/>
            <person name="Zachgo S."/>
            <person name="Schmutz J."/>
        </authorList>
    </citation>
    <scope>NUCLEOTIDE SEQUENCE [LARGE SCALE GENOMIC DNA]</scope>
    <source>
        <strain evidence="2">Tak-1</strain>
    </source>
</reference>
<protein>
    <submittedName>
        <fullName evidence="1">Uncharacterized protein</fullName>
    </submittedName>
</protein>
<evidence type="ECO:0000313" key="1">
    <source>
        <dbReference type="EMBL" id="PTQ38624.1"/>
    </source>
</evidence>
<dbReference type="EMBL" id="KZ772722">
    <property type="protein sequence ID" value="PTQ38624.1"/>
    <property type="molecule type" value="Genomic_DNA"/>
</dbReference>
<sequence>MTPMWEFRTRQDSIELVTLVLMGEAGFSILDAYVLNKGDVDYIYSTGVQSEGEREKCCCSEAQTIGDPLPFTNNQFTWIKMSGHLSRSLWIQYDIRRILTES</sequence>
<gene>
    <name evidence="1" type="ORF">MARPO_0050s0079</name>
</gene>
<accession>A0A2R6WXQ1</accession>
<evidence type="ECO:0000313" key="2">
    <source>
        <dbReference type="Proteomes" id="UP000244005"/>
    </source>
</evidence>
<dbReference type="AlphaFoldDB" id="A0A2R6WXQ1"/>